<feature type="non-terminal residue" evidence="1">
    <location>
        <position position="157"/>
    </location>
</feature>
<evidence type="ECO:0000313" key="2">
    <source>
        <dbReference type="Proteomes" id="UP000035054"/>
    </source>
</evidence>
<evidence type="ECO:0000313" key="1">
    <source>
        <dbReference type="EMBL" id="KKZ11230.1"/>
    </source>
</evidence>
<proteinExistence type="predicted"/>
<comment type="caution">
    <text evidence="1">The sequence shown here is derived from an EMBL/GenBank/DDBJ whole genome shotgun (WGS) entry which is preliminary data.</text>
</comment>
<name>A0A6N3XB87_9SYNE</name>
<accession>A0A6N3XB87</accession>
<sequence length="157" mass="15853">AVTVAEAGSTTYTVKLATPPTEAVAVTVGGMASGISVDTDAGTRGQQTTLSFSTSNWEMEQTVTVSAAADDNAVPEEVRLIHTASSGEYDSLSKELVVVVREDDTAGLVFSPEAVAMVEADSATYTVQLASQPTAGVTVTVTGMGSGVSVDTDAGMA</sequence>
<reference evidence="1 2" key="1">
    <citation type="submission" date="2015-01" db="EMBL/GenBank/DDBJ databases">
        <title>Lifestyle Evolution in Cyanobacterial Symbionts of Sponges.</title>
        <authorList>
            <person name="Burgsdorf I."/>
            <person name="Slaby B.M."/>
            <person name="Handley K.M."/>
            <person name="Haber M."/>
            <person name="Blom J."/>
            <person name="Marshall C.W."/>
            <person name="Gilbert J.A."/>
            <person name="Hentschel U."/>
            <person name="Steindler L."/>
        </authorList>
    </citation>
    <scope>NUCLEOTIDE SEQUENCE [LARGE SCALE GENOMIC DNA]</scope>
    <source>
        <strain evidence="1">142</strain>
    </source>
</reference>
<protein>
    <recommendedName>
        <fullName evidence="3">Calx-beta domain-containing protein</fullName>
    </recommendedName>
</protein>
<feature type="non-terminal residue" evidence="1">
    <location>
        <position position="1"/>
    </location>
</feature>
<dbReference type="EMBL" id="JXUO01000287">
    <property type="protein sequence ID" value="KKZ11230.1"/>
    <property type="molecule type" value="Genomic_DNA"/>
</dbReference>
<evidence type="ECO:0008006" key="3">
    <source>
        <dbReference type="Google" id="ProtNLM"/>
    </source>
</evidence>
<gene>
    <name evidence="1" type="ORF">TH68_09155</name>
</gene>
<dbReference type="AlphaFoldDB" id="A0A6N3XB87"/>
<organism evidence="1 2">
    <name type="scientific">Candidatus Synechococcus spongiarum 142</name>
    <dbReference type="NCBI Taxonomy" id="1608213"/>
    <lineage>
        <taxon>Bacteria</taxon>
        <taxon>Bacillati</taxon>
        <taxon>Cyanobacteriota</taxon>
        <taxon>Cyanophyceae</taxon>
        <taxon>Synechococcales</taxon>
        <taxon>Synechococcaceae</taxon>
        <taxon>Synechococcus</taxon>
    </lineage>
</organism>
<dbReference type="Proteomes" id="UP000035054">
    <property type="component" value="Unassembled WGS sequence"/>
</dbReference>